<keyword evidence="2" id="KW-1185">Reference proteome</keyword>
<organism evidence="1 2">
    <name type="scientific">Pseudomonas phage Zuri</name>
    <dbReference type="NCBI Taxonomy" id="2604899"/>
    <lineage>
        <taxon>Viruses</taxon>
        <taxon>Duplodnaviria</taxon>
        <taxon>Heunggongvirae</taxon>
        <taxon>Uroviricota</taxon>
        <taxon>Caudoviricetes</taxon>
        <taxon>Schitoviridae</taxon>
        <taxon>Zurivirus</taxon>
        <taxon>Zurivirus zuri</taxon>
    </lineage>
</organism>
<sequence length="565" mass="61791">MDKVIRVVAAVLDTGRLIMYKQDGETIDVLQGDPRIRKLTDKVFPDIERQKFSDLTEEDLSNPSENYSHYAETEAQLGGMVKFFRMLKTEAEKVLALFVEEGFDQVRQVGVIPDVGNQEKDDEVEEGTTQPQTKSQAAVAQIMAQAAPASSPEFQQMSKDQAEETTVVAVVDDGTCIPGIEQIDIQLRGLAAKLGSPEGIANFFRRVTSVKRAHTVQDLLKFMERGELPIADDGSVLVYKRLKSTDEAGVFVDCHTRSVKQRVGSWVFMDDRLVDPNRNNECSNGLHVARRDYLSSFSGDVTVLAKLAPEDVIAVPHGDARKLRARGYHIIAQLSYDDARAVNSNKPMSDSVLLGNAAAGNHIGIVEHVQILDQNRTDNSVKYTKINADDPVELNSALQSQSLESVDKDAPVHVDAAVVATKKTTEKAPVKKAQIKRPVEVLVEAFQKAKSDKAKRAAASNLMVFKKNAKKGWDKLGVSAEIAAQVTELVPVAEPAKPVKEAKPEPVIPATGTPKERIAAGLGHKPLTRQLALDILQIKKASKKGWSALGVTQAQEKEILKLASK</sequence>
<evidence type="ECO:0000313" key="1">
    <source>
        <dbReference type="EMBL" id="QEM41153.1"/>
    </source>
</evidence>
<name>A0A5C1K5N6_9CAUD</name>
<reference evidence="1" key="1">
    <citation type="submission" date="2019-04" db="EMBL/GenBank/DDBJ databases">
        <authorList>
            <person name="Assadpour T."/>
            <person name="Ahmed J."/>
            <person name="Anderson S."/>
            <person name="Espinosa K."/>
            <person name="Gadsden T."/>
            <person name="Graham A."/>
            <person name="Hajjar W."/>
            <person name="Howard T."/>
            <person name="Lacafta O."/>
            <person name="Matney K."/>
            <person name="Matsen K."/>
            <person name="Osu J."/>
            <person name="Rupe E."/>
            <person name="Sang H."/>
            <person name="Wadi S."/>
            <person name="McNeal J."/>
            <person name="Temple L."/>
        </authorList>
    </citation>
    <scope>NUCLEOTIDE SEQUENCE [LARGE SCALE GENOMIC DNA]</scope>
</reference>
<evidence type="ECO:0000313" key="2">
    <source>
        <dbReference type="Proteomes" id="UP000322075"/>
    </source>
</evidence>
<proteinExistence type="predicted"/>
<accession>A0A5C1K5N6</accession>
<dbReference type="Proteomes" id="UP000322075">
    <property type="component" value="Segment"/>
</dbReference>
<protein>
    <submittedName>
        <fullName evidence="1">Alpha galactosidase</fullName>
    </submittedName>
</protein>
<gene>
    <name evidence="1" type="ORF">Zuri_56</name>
</gene>
<dbReference type="EMBL" id="MK863032">
    <property type="protein sequence ID" value="QEM41153.1"/>
    <property type="molecule type" value="Genomic_DNA"/>
</dbReference>